<keyword evidence="2" id="KW-0472">Membrane</keyword>
<feature type="transmembrane region" description="Helical" evidence="2">
    <location>
        <begin position="303"/>
        <end position="324"/>
    </location>
</feature>
<dbReference type="Proteomes" id="UP000091956">
    <property type="component" value="Unassembled WGS sequence"/>
</dbReference>
<feature type="compositionally biased region" description="Basic and acidic residues" evidence="1">
    <location>
        <begin position="390"/>
        <end position="402"/>
    </location>
</feature>
<organism evidence="3 4">
    <name type="scientific">Pseudogymnoascus verrucosus</name>
    <dbReference type="NCBI Taxonomy" id="342668"/>
    <lineage>
        <taxon>Eukaryota</taxon>
        <taxon>Fungi</taxon>
        <taxon>Dikarya</taxon>
        <taxon>Ascomycota</taxon>
        <taxon>Pezizomycotina</taxon>
        <taxon>Leotiomycetes</taxon>
        <taxon>Thelebolales</taxon>
        <taxon>Thelebolaceae</taxon>
        <taxon>Pseudogymnoascus</taxon>
    </lineage>
</organism>
<protein>
    <submittedName>
        <fullName evidence="3">Uncharacterized protein</fullName>
    </submittedName>
</protein>
<evidence type="ECO:0000313" key="3">
    <source>
        <dbReference type="EMBL" id="OBT91433.1"/>
    </source>
</evidence>
<dbReference type="OrthoDB" id="5402307at2759"/>
<name>A0A1B8G6H2_9PEZI</name>
<evidence type="ECO:0000256" key="1">
    <source>
        <dbReference type="SAM" id="MobiDB-lite"/>
    </source>
</evidence>
<dbReference type="RefSeq" id="XP_018125166.1">
    <property type="nucleotide sequence ID" value="XM_018279886.2"/>
</dbReference>
<keyword evidence="2" id="KW-0812">Transmembrane</keyword>
<feature type="compositionally biased region" description="Low complexity" evidence="1">
    <location>
        <begin position="100"/>
        <end position="112"/>
    </location>
</feature>
<sequence>METITIVNKSGKIVGTSKHLLNIFKEAKYAYQEKKAEIRAEIHGKNEDKLARRLENVRLEESRSVASSRRSHRSHKSRRPKHEGESSRRPATALTERNLAAASEASGSVAGSRYGGSRPATSHRSPTVYQAPYQAPTVYQAPYTEDYNASRPTLVRHHTDFPPRYEPAPMGYNYHDYPPPPPLQRSMTSPNPNHDDGIDMNMAYGELPPDLAMQVYPRQQEEQKQELNGLMSKLDHLMVEAHCVQHTATTIIASLQKNPEAMAAVALTLAEISNILTKMGPGFLAAIKSSSPAAFALLCSPQFLIAGGVAVGVTIVMFGGYKIIKKIQKEISDKKEVDESYRVDEAMVFNADNYSIESWRQGIAEVGGESVSTSVDGEYITPKAEILRKQRIRDRAMEERSGAPRSPSVGASSNASTVRRKPVPVYMDSSRTVVTESARTERSSRTSKTTKSRRTSKSETGRSESTVKPKKEKEGKEKKPKKQSAISVLFKGSSSIKKDKSVV</sequence>
<feature type="region of interest" description="Disordered" evidence="1">
    <location>
        <begin position="390"/>
        <end position="503"/>
    </location>
</feature>
<keyword evidence="4" id="KW-1185">Reference proteome</keyword>
<dbReference type="STRING" id="342668.A0A1B8G6H2"/>
<reference evidence="4" key="2">
    <citation type="journal article" date="2018" name="Nat. Commun.">
        <title>Extreme sensitivity to ultraviolet light in the fungal pathogen causing white-nose syndrome of bats.</title>
        <authorList>
            <person name="Palmer J.M."/>
            <person name="Drees K.P."/>
            <person name="Foster J.T."/>
            <person name="Lindner D.L."/>
        </authorList>
    </citation>
    <scope>NUCLEOTIDE SEQUENCE [LARGE SCALE GENOMIC DNA]</scope>
    <source>
        <strain evidence="4">UAMH 10579</strain>
    </source>
</reference>
<keyword evidence="2" id="KW-1133">Transmembrane helix</keyword>
<feature type="compositionally biased region" description="Polar residues" evidence="1">
    <location>
        <begin position="119"/>
        <end position="128"/>
    </location>
</feature>
<evidence type="ECO:0000313" key="4">
    <source>
        <dbReference type="Proteomes" id="UP000091956"/>
    </source>
</evidence>
<dbReference type="EMBL" id="KV460291">
    <property type="protein sequence ID" value="OBT91433.1"/>
    <property type="molecule type" value="Genomic_DNA"/>
</dbReference>
<dbReference type="AlphaFoldDB" id="A0A1B8G6H2"/>
<feature type="region of interest" description="Disordered" evidence="1">
    <location>
        <begin position="59"/>
        <end position="133"/>
    </location>
</feature>
<proteinExistence type="predicted"/>
<feature type="compositionally biased region" description="Basic and acidic residues" evidence="1">
    <location>
        <begin position="456"/>
        <end position="477"/>
    </location>
</feature>
<feature type="compositionally biased region" description="Basic residues" evidence="1">
    <location>
        <begin position="69"/>
        <end position="81"/>
    </location>
</feature>
<accession>A0A1B8G6H2</accession>
<evidence type="ECO:0000256" key="2">
    <source>
        <dbReference type="SAM" id="Phobius"/>
    </source>
</evidence>
<gene>
    <name evidence="3" type="ORF">VE01_10488</name>
</gene>
<dbReference type="GeneID" id="28843874"/>
<reference evidence="3 4" key="1">
    <citation type="submission" date="2016-03" db="EMBL/GenBank/DDBJ databases">
        <title>Comparative genomics of Pseudogymnoascus destructans, the fungus causing white-nose syndrome of bats.</title>
        <authorList>
            <person name="Palmer J.M."/>
            <person name="Drees K.P."/>
            <person name="Foster J.T."/>
            <person name="Lindner D.L."/>
        </authorList>
    </citation>
    <scope>NUCLEOTIDE SEQUENCE [LARGE SCALE GENOMIC DNA]</scope>
    <source>
        <strain evidence="3 4">UAMH 10579</strain>
    </source>
</reference>